<dbReference type="InterPro" id="IPR015024">
    <property type="entry name" value="PoNi_N"/>
</dbReference>
<evidence type="ECO:0000259" key="1">
    <source>
        <dbReference type="Pfam" id="PF08928"/>
    </source>
</evidence>
<evidence type="ECO:0000313" key="4">
    <source>
        <dbReference type="Proteomes" id="UP001431199"/>
    </source>
</evidence>
<feature type="domain" description="PoNi C-terminal" evidence="2">
    <location>
        <begin position="120"/>
        <end position="222"/>
    </location>
</feature>
<dbReference type="InterPro" id="IPR015025">
    <property type="entry name" value="PoNi_C"/>
</dbReference>
<dbReference type="Pfam" id="PF08928">
    <property type="entry name" value="PoNi_N"/>
    <property type="match status" value="1"/>
</dbReference>
<dbReference type="InterPro" id="IPR028983">
    <property type="entry name" value="PA2201-like_C"/>
</dbReference>
<dbReference type="Proteomes" id="UP001431199">
    <property type="component" value="Unassembled WGS sequence"/>
</dbReference>
<dbReference type="RefSeq" id="WP_117909975.1">
    <property type="nucleotide sequence ID" value="NZ_JAODBU010000004.1"/>
</dbReference>
<evidence type="ECO:0000259" key="2">
    <source>
        <dbReference type="Pfam" id="PF08929"/>
    </source>
</evidence>
<organism evidence="3 4">
    <name type="scientific">Eubacterium album</name>
    <dbReference type="NCBI Taxonomy" id="2978477"/>
    <lineage>
        <taxon>Bacteria</taxon>
        <taxon>Bacillati</taxon>
        <taxon>Bacillota</taxon>
        <taxon>Clostridia</taxon>
        <taxon>Eubacteriales</taxon>
        <taxon>Eubacteriaceae</taxon>
        <taxon>Eubacterium</taxon>
    </lineage>
</organism>
<feature type="domain" description="PoNi N-terminal" evidence="1">
    <location>
        <begin position="3"/>
        <end position="108"/>
    </location>
</feature>
<name>A0ABT2LYU3_9FIRM</name>
<sequence length="226" mass="27533">MRDKIMPKQYFDKYIDKRTEMLLKYNAAFEKGEVKEERVKPVKYAMSLIEEYMLIARYSRGDNICEIKEMYENIFEKWIYVFEPDNYNRALRMLSIGICLETEKKNIIRVYNLLQKSKKEDWLLEFLACTYIGEEFDNNIKLLFKKEYEKFKDFIENSRNPSDLKQILKKGWYNSRRENYDSHNRSDYTYCGYWSFEAGAIVKLLGIDDTILKDMKYYPYDLVHYK</sequence>
<comment type="caution">
    <text evidence="3">The sequence shown here is derived from an EMBL/GenBank/DDBJ whole genome shotgun (WGS) entry which is preliminary data.</text>
</comment>
<dbReference type="SUPFAM" id="SSF140731">
    <property type="entry name" value="PA2201 C-terminal domain-like"/>
    <property type="match status" value="1"/>
</dbReference>
<protein>
    <submittedName>
        <fullName evidence="3">PoNi-like cognate immunity protein</fullName>
    </submittedName>
</protein>
<evidence type="ECO:0000313" key="3">
    <source>
        <dbReference type="EMBL" id="MCT7398459.1"/>
    </source>
</evidence>
<dbReference type="EMBL" id="JAODBU010000004">
    <property type="protein sequence ID" value="MCT7398459.1"/>
    <property type="molecule type" value="Genomic_DNA"/>
</dbReference>
<dbReference type="Gene3D" id="1.10.3920.10">
    <property type="entry name" value="PA2201 C-terminal domain-like"/>
    <property type="match status" value="1"/>
</dbReference>
<proteinExistence type="predicted"/>
<keyword evidence="4" id="KW-1185">Reference proteome</keyword>
<reference evidence="3" key="1">
    <citation type="submission" date="2022-09" db="EMBL/GenBank/DDBJ databases">
        <title>Eubacterium sp. LFL-14 isolated from human feces.</title>
        <authorList>
            <person name="Liu F."/>
        </authorList>
    </citation>
    <scope>NUCLEOTIDE SEQUENCE</scope>
    <source>
        <strain evidence="3">LFL-14</strain>
    </source>
</reference>
<dbReference type="Pfam" id="PF08929">
    <property type="entry name" value="PoNi_C"/>
    <property type="match status" value="1"/>
</dbReference>
<accession>A0ABT2LYU3</accession>
<gene>
    <name evidence="3" type="ORF">N5B56_05075</name>
</gene>